<feature type="compositionally biased region" description="Gly residues" evidence="15">
    <location>
        <begin position="478"/>
        <end position="501"/>
    </location>
</feature>
<dbReference type="GO" id="GO:0003723">
    <property type="term" value="F:RNA binding"/>
    <property type="evidence" value="ECO:0007669"/>
    <property type="project" value="UniProtKB-KW"/>
</dbReference>
<dbReference type="SUPFAM" id="SSF53098">
    <property type="entry name" value="Ribonuclease H-like"/>
    <property type="match status" value="1"/>
</dbReference>
<reference evidence="16 17" key="1">
    <citation type="submission" date="2014-11" db="EMBL/GenBank/DDBJ databases">
        <authorList>
            <person name="Zhu J."/>
            <person name="Qi W."/>
            <person name="Song R."/>
        </authorList>
    </citation>
    <scope>NUCLEOTIDE SEQUENCE [LARGE SCALE GENOMIC DNA]</scope>
</reference>
<keyword evidence="13" id="KW-0804">Transcription</keyword>
<feature type="compositionally biased region" description="Basic residues" evidence="15">
    <location>
        <begin position="398"/>
        <end position="412"/>
    </location>
</feature>
<keyword evidence="9" id="KW-0378">Hydrolase</keyword>
<dbReference type="Proteomes" id="UP000041254">
    <property type="component" value="Unassembled WGS sequence"/>
</dbReference>
<dbReference type="InParanoid" id="A0A0G4G502"/>
<keyword evidence="7" id="KW-0540">Nuclease</keyword>
<dbReference type="EMBL" id="CDMY01000562">
    <property type="protein sequence ID" value="CEM23181.1"/>
    <property type="molecule type" value="Genomic_DNA"/>
</dbReference>
<evidence type="ECO:0000313" key="16">
    <source>
        <dbReference type="EMBL" id="CEM23181.1"/>
    </source>
</evidence>
<dbReference type="InterPro" id="IPR036397">
    <property type="entry name" value="RNaseH_sf"/>
</dbReference>
<evidence type="ECO:0000256" key="11">
    <source>
        <dbReference type="ARBA" id="ARBA00022884"/>
    </source>
</evidence>
<gene>
    <name evidence="16" type="ORF">Vbra_16992</name>
</gene>
<feature type="region of interest" description="Disordered" evidence="15">
    <location>
        <begin position="586"/>
        <end position="620"/>
    </location>
</feature>
<protein>
    <recommendedName>
        <fullName evidence="5">poly(A)-specific ribonuclease</fullName>
        <ecNumber evidence="5">3.1.13.4</ecNumber>
    </recommendedName>
</protein>
<keyword evidence="8" id="KW-0479">Metal-binding</keyword>
<feature type="compositionally biased region" description="Gly residues" evidence="15">
    <location>
        <begin position="328"/>
        <end position="353"/>
    </location>
</feature>
<dbReference type="OrthoDB" id="1164111at2759"/>
<feature type="compositionally biased region" description="Polar residues" evidence="15">
    <location>
        <begin position="429"/>
        <end position="443"/>
    </location>
</feature>
<evidence type="ECO:0000256" key="15">
    <source>
        <dbReference type="SAM" id="MobiDB-lite"/>
    </source>
</evidence>
<dbReference type="VEuPathDB" id="CryptoDB:Vbra_16992"/>
<dbReference type="STRING" id="1169540.A0A0G4G502"/>
<dbReference type="GO" id="GO:0005737">
    <property type="term" value="C:cytoplasm"/>
    <property type="evidence" value="ECO:0007669"/>
    <property type="project" value="UniProtKB-SubCell"/>
</dbReference>
<evidence type="ECO:0000256" key="3">
    <source>
        <dbReference type="ARBA" id="ARBA00004496"/>
    </source>
</evidence>
<keyword evidence="10" id="KW-0269">Exonuclease</keyword>
<evidence type="ECO:0000256" key="9">
    <source>
        <dbReference type="ARBA" id="ARBA00022801"/>
    </source>
</evidence>
<dbReference type="AlphaFoldDB" id="A0A0G4G502"/>
<dbReference type="GO" id="GO:0030014">
    <property type="term" value="C:CCR4-NOT complex"/>
    <property type="evidence" value="ECO:0007669"/>
    <property type="project" value="InterPro"/>
</dbReference>
<evidence type="ECO:0000256" key="2">
    <source>
        <dbReference type="ARBA" id="ARBA00004123"/>
    </source>
</evidence>
<dbReference type="InterPro" id="IPR006941">
    <property type="entry name" value="RNase_CAF1"/>
</dbReference>
<evidence type="ECO:0000256" key="7">
    <source>
        <dbReference type="ARBA" id="ARBA00022722"/>
    </source>
</evidence>
<feature type="compositionally biased region" description="Polar residues" evidence="15">
    <location>
        <begin position="363"/>
        <end position="393"/>
    </location>
</feature>
<dbReference type="GO" id="GO:0004535">
    <property type="term" value="F:poly(A)-specific ribonuclease activity"/>
    <property type="evidence" value="ECO:0007669"/>
    <property type="project" value="UniProtKB-EC"/>
</dbReference>
<keyword evidence="12" id="KW-0805">Transcription regulation</keyword>
<evidence type="ECO:0000256" key="1">
    <source>
        <dbReference type="ARBA" id="ARBA00001663"/>
    </source>
</evidence>
<feature type="region of interest" description="Disordered" evidence="15">
    <location>
        <begin position="328"/>
        <end position="570"/>
    </location>
</feature>
<sequence>MQEGLVVDSVAILAQPARMNGLRASAFTLSPHDSDSTHYPICEVWADNLEHVFREIQHVVENYKYIAMDTEFPGIVVRPTSVGPSHLQEYNYQTVKGNVDLLKVIQLGITFADSHGNLPPGTATWQFNFKFDLQKDMYAHDSIEFLKMSGINFEKHQEKGIEVEDFGELIMTSGLVMNEDVKWISFHGSYDFGYLLKLLTCQELPNSETEFFDLLHDYFPSLYDIKFLLRSAENIRLNSGSSLQKIAEHLDVRRVGPQHQAGSDSLVTCHTFFKLMATYFENQIDDSKYSGIIYGLGAGLIQATTGAQPAGAAGAAGAGASNPGGVAGGVGGAQAGPGASGQPPGGFVPGGQPGSNPPSSNQLTFTPQVQNPQHQHLRSLNESLSNVGTNGSSGATAHTHHGHTHHPHQHQHHNQEGAVGVTADDQATGGATSATPGQVNGYSTAAAGGSPGPPEGLGPGHAGHPPGSPQPNGPHHGLTGGGAFHHPGVGVGVGVGVGAHGHGGHHQHQHMAAVGGVGVGLGVPHHPGGSSQHGGHHLPHAGGGGGHGQFDQHHIHRQPQRSPSPDQASIYGANLGVYAAAAAANGPAMGHGGHHHGPNPLHQHQHHTHSHSHSHHLNGAYGGPVAAVGLAMGAAGAAAAAVGGKGGMDGPSAADGLPFGLGAAAQAQK</sequence>
<evidence type="ECO:0000256" key="6">
    <source>
        <dbReference type="ARBA" id="ARBA00022490"/>
    </source>
</evidence>
<dbReference type="InterPro" id="IPR012337">
    <property type="entry name" value="RNaseH-like_sf"/>
</dbReference>
<name>A0A0G4G502_VITBC</name>
<evidence type="ECO:0000256" key="13">
    <source>
        <dbReference type="ARBA" id="ARBA00023163"/>
    </source>
</evidence>
<dbReference type="GO" id="GO:0005634">
    <property type="term" value="C:nucleus"/>
    <property type="evidence" value="ECO:0007669"/>
    <property type="project" value="UniProtKB-SubCell"/>
</dbReference>
<evidence type="ECO:0000256" key="12">
    <source>
        <dbReference type="ARBA" id="ARBA00023015"/>
    </source>
</evidence>
<evidence type="ECO:0000256" key="10">
    <source>
        <dbReference type="ARBA" id="ARBA00022839"/>
    </source>
</evidence>
<dbReference type="GO" id="GO:0046872">
    <property type="term" value="F:metal ion binding"/>
    <property type="evidence" value="ECO:0007669"/>
    <property type="project" value="UniProtKB-KW"/>
</dbReference>
<dbReference type="PANTHER" id="PTHR10797">
    <property type="entry name" value="CCR4-NOT TRANSCRIPTION COMPLEX SUBUNIT"/>
    <property type="match status" value="1"/>
</dbReference>
<comment type="subcellular location">
    <subcellularLocation>
        <location evidence="3">Cytoplasm</location>
    </subcellularLocation>
    <subcellularLocation>
        <location evidence="2">Nucleus</location>
    </subcellularLocation>
</comment>
<keyword evidence="14" id="KW-0539">Nucleus</keyword>
<evidence type="ECO:0000313" key="17">
    <source>
        <dbReference type="Proteomes" id="UP000041254"/>
    </source>
</evidence>
<dbReference type="Pfam" id="PF04857">
    <property type="entry name" value="CAF1"/>
    <property type="match status" value="2"/>
</dbReference>
<accession>A0A0G4G502</accession>
<feature type="compositionally biased region" description="Basic residues" evidence="15">
    <location>
        <begin position="592"/>
        <end position="616"/>
    </location>
</feature>
<evidence type="ECO:0000256" key="5">
    <source>
        <dbReference type="ARBA" id="ARBA00012161"/>
    </source>
</evidence>
<keyword evidence="6" id="KW-0963">Cytoplasm</keyword>
<evidence type="ECO:0000256" key="8">
    <source>
        <dbReference type="ARBA" id="ARBA00022723"/>
    </source>
</evidence>
<dbReference type="FunFam" id="3.30.420.10:FF:000048">
    <property type="entry name" value="CCR4-associated factor 1, putative"/>
    <property type="match status" value="1"/>
</dbReference>
<evidence type="ECO:0000256" key="4">
    <source>
        <dbReference type="ARBA" id="ARBA00008372"/>
    </source>
</evidence>
<comment type="similarity">
    <text evidence="4">Belongs to the CAF1 family.</text>
</comment>
<organism evidence="16 17">
    <name type="scientific">Vitrella brassicaformis (strain CCMP3155)</name>
    <dbReference type="NCBI Taxonomy" id="1169540"/>
    <lineage>
        <taxon>Eukaryota</taxon>
        <taxon>Sar</taxon>
        <taxon>Alveolata</taxon>
        <taxon>Colpodellida</taxon>
        <taxon>Vitrellaceae</taxon>
        <taxon>Vitrella</taxon>
    </lineage>
</organism>
<evidence type="ECO:0000256" key="14">
    <source>
        <dbReference type="ARBA" id="ARBA00023242"/>
    </source>
</evidence>
<proteinExistence type="inferred from homology"/>
<keyword evidence="17" id="KW-1185">Reference proteome</keyword>
<dbReference type="InterPro" id="IPR039637">
    <property type="entry name" value="CNOT7/CNOT8/Pop2"/>
</dbReference>
<comment type="catalytic activity">
    <reaction evidence="1">
        <text>Exonucleolytic cleavage of poly(A) to 5'-AMP.</text>
        <dbReference type="EC" id="3.1.13.4"/>
    </reaction>
</comment>
<dbReference type="Gene3D" id="3.30.420.10">
    <property type="entry name" value="Ribonuclease H-like superfamily/Ribonuclease H"/>
    <property type="match status" value="1"/>
</dbReference>
<keyword evidence="11" id="KW-0694">RNA-binding</keyword>
<dbReference type="EC" id="3.1.13.4" evidence="5"/>